<comment type="caution">
    <text evidence="2">The sequence shown here is derived from an EMBL/GenBank/DDBJ whole genome shotgun (WGS) entry which is preliminary data.</text>
</comment>
<keyword evidence="1" id="KW-1133">Transmembrane helix</keyword>
<dbReference type="AlphaFoldDB" id="A0A0C3HUJ7"/>
<reference evidence="2 3" key="1">
    <citation type="submission" date="2015-01" db="EMBL/GenBank/DDBJ databases">
        <title>Draft genome of Vibrio mytili type strain CAIM 528.</title>
        <authorList>
            <person name="Gonzalez-Castillo A."/>
            <person name="Gomez-Gil B."/>
            <person name="Enciso-Ibarra J."/>
        </authorList>
    </citation>
    <scope>NUCLEOTIDE SEQUENCE [LARGE SCALE GENOMIC DNA]</scope>
    <source>
        <strain evidence="2 3">CAIM 528</strain>
    </source>
</reference>
<accession>A0A0C3HUJ7</accession>
<keyword evidence="3" id="KW-1185">Reference proteome</keyword>
<keyword evidence="1" id="KW-0472">Membrane</keyword>
<dbReference type="STRING" id="50718.SU60_05180"/>
<keyword evidence="1" id="KW-0812">Transmembrane</keyword>
<dbReference type="EMBL" id="JXOK01000010">
    <property type="protein sequence ID" value="KIN11901.1"/>
    <property type="molecule type" value="Genomic_DNA"/>
</dbReference>
<organism evidence="2 3">
    <name type="scientific">Vibrio mytili</name>
    <dbReference type="NCBI Taxonomy" id="50718"/>
    <lineage>
        <taxon>Bacteria</taxon>
        <taxon>Pseudomonadati</taxon>
        <taxon>Pseudomonadota</taxon>
        <taxon>Gammaproteobacteria</taxon>
        <taxon>Vibrionales</taxon>
        <taxon>Vibrionaceae</taxon>
        <taxon>Vibrio</taxon>
    </lineage>
</organism>
<dbReference type="Proteomes" id="UP000031977">
    <property type="component" value="Unassembled WGS sequence"/>
</dbReference>
<dbReference type="OrthoDB" id="5879042at2"/>
<feature type="transmembrane region" description="Helical" evidence="1">
    <location>
        <begin position="147"/>
        <end position="170"/>
    </location>
</feature>
<name>A0A0C3HUJ7_9VIBR</name>
<sequence length="209" mass="23983">MLTILLVGLALYIFWLLFNNTPVLAEGYPQSIRPSIGPTQDHEEWRDYYVTVFKPFSSQTTFYAIAYFAHFVAAANGISWATVYEGDYPLIISRYGSYFILNTYDTLLASGFIALALFIINWQIAIHCTEFISQYLVRFVIITRVRFVAMSLVLCSYLSYLLTISIFWLFQESYSFWYGLTVSPLFLLIALLVMAVLPSASKSKVKKNQ</sequence>
<dbReference type="RefSeq" id="WP_041154627.1">
    <property type="nucleotide sequence ID" value="NZ_CBCRVP010000003.1"/>
</dbReference>
<protein>
    <submittedName>
        <fullName evidence="2">Membrane protein</fullName>
    </submittedName>
</protein>
<feature type="transmembrane region" description="Helical" evidence="1">
    <location>
        <begin position="176"/>
        <end position="197"/>
    </location>
</feature>
<feature type="transmembrane region" description="Helical" evidence="1">
    <location>
        <begin position="107"/>
        <end position="126"/>
    </location>
</feature>
<evidence type="ECO:0000256" key="1">
    <source>
        <dbReference type="SAM" id="Phobius"/>
    </source>
</evidence>
<evidence type="ECO:0000313" key="2">
    <source>
        <dbReference type="EMBL" id="KIN11901.1"/>
    </source>
</evidence>
<proteinExistence type="predicted"/>
<evidence type="ECO:0000313" key="3">
    <source>
        <dbReference type="Proteomes" id="UP000031977"/>
    </source>
</evidence>
<gene>
    <name evidence="2" type="ORF">SU60_05180</name>
</gene>